<dbReference type="Proteomes" id="UP000316733">
    <property type="component" value="Segment"/>
</dbReference>
<evidence type="ECO:0000313" key="2">
    <source>
        <dbReference type="Proteomes" id="UP000316733"/>
    </source>
</evidence>
<sequence>MDLILYIQYSAHKIETVYKSYLFYSNNYSLYYRLSVYKRLLVPSGSESYARASAEYSAITDKIGIIHLQSKTHVILFVMDGCMCIHDKSYQTLHYIIPKS</sequence>
<reference evidence="2" key="1">
    <citation type="journal article" date="2020" name="bioRxiv">
        <title>Integrative omics analysis of Pseudomonas aeruginosa virus PA5oct highlights the molecular complexity of jumbo phages.</title>
        <authorList>
            <person name="Lood C."/>
            <person name="Danis-Wlodarczyk K."/>
            <person name="Blasdel B.G."/>
            <person name="Jang H.B."/>
            <person name="Vandenheuvel D."/>
            <person name="Briers Y."/>
            <person name="Noben J.-P."/>
            <person name="van Noort V."/>
            <person name="Drulis-Kawa Z."/>
            <person name="Lavigne R."/>
        </authorList>
    </citation>
    <scope>NUCLEOTIDE SEQUENCE [LARGE SCALE GENOMIC DNA]</scope>
</reference>
<name>A0A4Y5JT98_9CAUD</name>
<accession>A0A4Y5JT98</accession>
<proteinExistence type="predicted"/>
<dbReference type="EMBL" id="MK797984">
    <property type="protein sequence ID" value="QCG75894.1"/>
    <property type="molecule type" value="Genomic_DNA"/>
</dbReference>
<gene>
    <name evidence="1" type="ORF">EST35_0010</name>
</gene>
<evidence type="ECO:0000313" key="1">
    <source>
        <dbReference type="EMBL" id="QCG75894.1"/>
    </source>
</evidence>
<keyword evidence="2" id="KW-1185">Reference proteome</keyword>
<organism evidence="1 2">
    <name type="scientific">Pseudomonas phage vB_PaeM_PA5oct</name>
    <dbReference type="NCBI Taxonomy" id="2163605"/>
    <lineage>
        <taxon>Viruses</taxon>
        <taxon>Duplodnaviria</taxon>
        <taxon>Heunggongvirae</taxon>
        <taxon>Uroviricota</taxon>
        <taxon>Caudoviricetes</taxon>
        <taxon>Arenbergviridae</taxon>
        <taxon>Wroclawvirus</taxon>
        <taxon>Wroclawvirus PA5oct</taxon>
    </lineage>
</organism>
<protein>
    <submittedName>
        <fullName evidence="1">Uncharacterized protein</fullName>
    </submittedName>
</protein>